<proteinExistence type="predicted"/>
<sequence>MEPYNEELLLGSFESMSIGTQFSDSSNEANVYPPHVMNYGQPSSSTNEEYEVHSESFSKDTNDSFQEALNSYQEVDSTSVGQSSKPSTTSTFACGYDGLKGGTDDGGDNVGGDIGEHKQSQYLMSQFTCENDFMHCTHNEDHGYRRVGRGIGAIGKPYRGK</sequence>
<feature type="compositionally biased region" description="Basic and acidic residues" evidence="1">
    <location>
        <begin position="50"/>
        <end position="61"/>
    </location>
</feature>
<accession>A0A438JF68</accession>
<reference evidence="2 3" key="1">
    <citation type="journal article" date="2018" name="PLoS Genet.">
        <title>Population sequencing reveals clonal diversity and ancestral inbreeding in the grapevine cultivar Chardonnay.</title>
        <authorList>
            <person name="Roach M.J."/>
            <person name="Johnson D.L."/>
            <person name="Bohlmann J."/>
            <person name="van Vuuren H.J."/>
            <person name="Jones S.J."/>
            <person name="Pretorius I.S."/>
            <person name="Schmidt S.A."/>
            <person name="Borneman A.R."/>
        </authorList>
    </citation>
    <scope>NUCLEOTIDE SEQUENCE [LARGE SCALE GENOMIC DNA]</scope>
    <source>
        <strain evidence="3">cv. Chardonnay</strain>
        <tissue evidence="2">Leaf</tissue>
    </source>
</reference>
<comment type="caution">
    <text evidence="2">The sequence shown here is derived from an EMBL/GenBank/DDBJ whole genome shotgun (WGS) entry which is preliminary data.</text>
</comment>
<gene>
    <name evidence="2" type="ORF">CK203_025143</name>
</gene>
<feature type="compositionally biased region" description="Polar residues" evidence="1">
    <location>
        <begin position="19"/>
        <end position="29"/>
    </location>
</feature>
<organism evidence="2 3">
    <name type="scientific">Vitis vinifera</name>
    <name type="common">Grape</name>
    <dbReference type="NCBI Taxonomy" id="29760"/>
    <lineage>
        <taxon>Eukaryota</taxon>
        <taxon>Viridiplantae</taxon>
        <taxon>Streptophyta</taxon>
        <taxon>Embryophyta</taxon>
        <taxon>Tracheophyta</taxon>
        <taxon>Spermatophyta</taxon>
        <taxon>Magnoliopsida</taxon>
        <taxon>eudicotyledons</taxon>
        <taxon>Gunneridae</taxon>
        <taxon>Pentapetalae</taxon>
        <taxon>rosids</taxon>
        <taxon>Vitales</taxon>
        <taxon>Vitaceae</taxon>
        <taxon>Viteae</taxon>
        <taxon>Vitis</taxon>
    </lineage>
</organism>
<dbReference type="Proteomes" id="UP000288805">
    <property type="component" value="Unassembled WGS sequence"/>
</dbReference>
<dbReference type="EMBL" id="QGNW01000045">
    <property type="protein sequence ID" value="RVX07595.1"/>
    <property type="molecule type" value="Genomic_DNA"/>
</dbReference>
<evidence type="ECO:0000256" key="1">
    <source>
        <dbReference type="SAM" id="MobiDB-lite"/>
    </source>
</evidence>
<feature type="region of interest" description="Disordered" evidence="1">
    <location>
        <begin position="19"/>
        <end position="61"/>
    </location>
</feature>
<evidence type="ECO:0000313" key="3">
    <source>
        <dbReference type="Proteomes" id="UP000288805"/>
    </source>
</evidence>
<dbReference type="AlphaFoldDB" id="A0A438JF68"/>
<name>A0A438JF68_VITVI</name>
<evidence type="ECO:0000313" key="2">
    <source>
        <dbReference type="EMBL" id="RVX07595.1"/>
    </source>
</evidence>
<protein>
    <submittedName>
        <fullName evidence="2">Uncharacterized protein</fullName>
    </submittedName>
</protein>